<proteinExistence type="predicted"/>
<dbReference type="EMBL" id="JADJMS010000033">
    <property type="protein sequence ID" value="MBK7416156.1"/>
    <property type="molecule type" value="Genomic_DNA"/>
</dbReference>
<reference evidence="1 2" key="1">
    <citation type="submission" date="2020-10" db="EMBL/GenBank/DDBJ databases">
        <title>Connecting structure to function with the recovery of over 1000 high-quality activated sludge metagenome-assembled genomes encoding full-length rRNA genes using long-read sequencing.</title>
        <authorList>
            <person name="Singleton C.M."/>
            <person name="Petriglieri F."/>
            <person name="Kristensen J.M."/>
            <person name="Kirkegaard R.H."/>
            <person name="Michaelsen T.Y."/>
            <person name="Andersen M.H."/>
            <person name="Karst S.M."/>
            <person name="Dueholm M.S."/>
            <person name="Nielsen P.H."/>
            <person name="Albertsen M."/>
        </authorList>
    </citation>
    <scope>NUCLEOTIDE SEQUENCE [LARGE SCALE GENOMIC DNA]</scope>
    <source>
        <strain evidence="1">EsbW_18-Q3-R4-48_BATAC.463</strain>
    </source>
</reference>
<evidence type="ECO:0000313" key="2">
    <source>
        <dbReference type="Proteomes" id="UP000739411"/>
    </source>
</evidence>
<dbReference type="Proteomes" id="UP000739411">
    <property type="component" value="Unassembled WGS sequence"/>
</dbReference>
<sequence length="206" mass="22882">MANFQAIPDSDPKAQTILLDGLFGSTIPEGLSRYLDIRPILRKIRHRLEALQAGESPESLKLGRELSSAACIRLLHDMRTSLTQHHSTPATEVGEVCLTFGAENAYTLLAGRPLKSQGLGEKSATLSHERVALFGFDRLSHLPNAVQKLDVPSETWSRVDALVVRPIDAGERHLRPAWLPQPTRKARALAYCSRYAHRATMPYVRN</sequence>
<gene>
    <name evidence="1" type="ORF">IPJ38_14660</name>
</gene>
<organism evidence="1 2">
    <name type="scientific">Candidatus Dechloromonas phosphorivorans</name>
    <dbReference type="NCBI Taxonomy" id="2899244"/>
    <lineage>
        <taxon>Bacteria</taxon>
        <taxon>Pseudomonadati</taxon>
        <taxon>Pseudomonadota</taxon>
        <taxon>Betaproteobacteria</taxon>
        <taxon>Rhodocyclales</taxon>
        <taxon>Azonexaceae</taxon>
        <taxon>Dechloromonas</taxon>
    </lineage>
</organism>
<evidence type="ECO:0000313" key="1">
    <source>
        <dbReference type="EMBL" id="MBK7416156.1"/>
    </source>
</evidence>
<comment type="caution">
    <text evidence="1">The sequence shown here is derived from an EMBL/GenBank/DDBJ whole genome shotgun (WGS) entry which is preliminary data.</text>
</comment>
<name>A0A935KCG4_9RHOO</name>
<protein>
    <submittedName>
        <fullName evidence="1">Uncharacterized protein</fullName>
    </submittedName>
</protein>
<accession>A0A935KCG4</accession>
<dbReference type="AlphaFoldDB" id="A0A935KCG4"/>